<evidence type="ECO:0000259" key="1">
    <source>
        <dbReference type="Pfam" id="PF14759"/>
    </source>
</evidence>
<dbReference type="Pfam" id="PF14759">
    <property type="entry name" value="Reductase_C"/>
    <property type="match status" value="1"/>
</dbReference>
<dbReference type="Gene3D" id="3.30.390.30">
    <property type="match status" value="1"/>
</dbReference>
<dbReference type="KEGG" id="bsol:FSW04_05375"/>
<proteinExistence type="predicted"/>
<sequence length="53" mass="6060">MLDGDPAARDFTAVWHRRDRPVAALLVGRPRELPGMRRLIQQTLEQHALETTP</sequence>
<dbReference type="Proteomes" id="UP000321805">
    <property type="component" value="Chromosome"/>
</dbReference>
<dbReference type="EMBL" id="CP042430">
    <property type="protein sequence ID" value="QEC47072.1"/>
    <property type="molecule type" value="Genomic_DNA"/>
</dbReference>
<evidence type="ECO:0000313" key="3">
    <source>
        <dbReference type="Proteomes" id="UP000321805"/>
    </source>
</evidence>
<dbReference type="RefSeq" id="WP_146917031.1">
    <property type="nucleotide sequence ID" value="NZ_CP042430.1"/>
</dbReference>
<keyword evidence="3" id="KW-1185">Reference proteome</keyword>
<reference evidence="2 3" key="1">
    <citation type="journal article" date="2018" name="J. Microbiol.">
        <title>Baekduia soli gen. nov., sp. nov., a novel bacterium isolated from the soil of Baekdu Mountain and proposal of a novel family name, Baekduiaceae fam. nov.</title>
        <authorList>
            <person name="An D.S."/>
            <person name="Siddiqi M.Z."/>
            <person name="Kim K.H."/>
            <person name="Yu H.S."/>
            <person name="Im W.T."/>
        </authorList>
    </citation>
    <scope>NUCLEOTIDE SEQUENCE [LARGE SCALE GENOMIC DNA]</scope>
    <source>
        <strain evidence="2 3">BR7-21</strain>
    </source>
</reference>
<dbReference type="InterPro" id="IPR028202">
    <property type="entry name" value="Reductase_C"/>
</dbReference>
<dbReference type="InterPro" id="IPR016156">
    <property type="entry name" value="FAD/NAD-linked_Rdtase_dimer_sf"/>
</dbReference>
<organism evidence="2 3">
    <name type="scientific">Baekduia soli</name>
    <dbReference type="NCBI Taxonomy" id="496014"/>
    <lineage>
        <taxon>Bacteria</taxon>
        <taxon>Bacillati</taxon>
        <taxon>Actinomycetota</taxon>
        <taxon>Thermoleophilia</taxon>
        <taxon>Solirubrobacterales</taxon>
        <taxon>Baekduiaceae</taxon>
        <taxon>Baekduia</taxon>
    </lineage>
</organism>
<evidence type="ECO:0000313" key="2">
    <source>
        <dbReference type="EMBL" id="QEC47072.1"/>
    </source>
</evidence>
<gene>
    <name evidence="2" type="ORF">FSW04_05375</name>
</gene>
<protein>
    <recommendedName>
        <fullName evidence="1">Reductase C-terminal domain-containing protein</fullName>
    </recommendedName>
</protein>
<dbReference type="SUPFAM" id="SSF55424">
    <property type="entry name" value="FAD/NAD-linked reductases, dimerisation (C-terminal) domain"/>
    <property type="match status" value="1"/>
</dbReference>
<name>A0A5B8U2D0_9ACTN</name>
<accession>A0A5B8U2D0</accession>
<feature type="domain" description="Reductase C-terminal" evidence="1">
    <location>
        <begin position="3"/>
        <end position="45"/>
    </location>
</feature>
<dbReference type="OrthoDB" id="1145at2"/>
<dbReference type="AlphaFoldDB" id="A0A5B8U2D0"/>